<dbReference type="SUPFAM" id="SSF46689">
    <property type="entry name" value="Homeodomain-like"/>
    <property type="match status" value="1"/>
</dbReference>
<gene>
    <name evidence="6" type="ORF">C1H87_02890</name>
</gene>
<keyword evidence="7" id="KW-1185">Reference proteome</keyword>
<evidence type="ECO:0000313" key="7">
    <source>
        <dbReference type="Proteomes" id="UP000235826"/>
    </source>
</evidence>
<feature type="transmembrane region" description="Helical" evidence="4">
    <location>
        <begin position="175"/>
        <end position="193"/>
    </location>
</feature>
<dbReference type="AlphaFoldDB" id="A0A2K9PL07"/>
<name>A0A2K9PL07_9FLAO</name>
<accession>A0A2K9PL07</accession>
<dbReference type="GO" id="GO:0003700">
    <property type="term" value="F:DNA-binding transcription factor activity"/>
    <property type="evidence" value="ECO:0007669"/>
    <property type="project" value="InterPro"/>
</dbReference>
<dbReference type="PANTHER" id="PTHR43280">
    <property type="entry name" value="ARAC-FAMILY TRANSCRIPTIONAL REGULATOR"/>
    <property type="match status" value="1"/>
</dbReference>
<keyword evidence="2" id="KW-0238">DNA-binding</keyword>
<evidence type="ECO:0000256" key="3">
    <source>
        <dbReference type="ARBA" id="ARBA00023163"/>
    </source>
</evidence>
<organism evidence="6 7">
    <name type="scientific">Flavivirga eckloniae</name>
    <dbReference type="NCBI Taxonomy" id="1803846"/>
    <lineage>
        <taxon>Bacteria</taxon>
        <taxon>Pseudomonadati</taxon>
        <taxon>Bacteroidota</taxon>
        <taxon>Flavobacteriia</taxon>
        <taxon>Flavobacteriales</taxon>
        <taxon>Flavobacteriaceae</taxon>
        <taxon>Flavivirga</taxon>
    </lineage>
</organism>
<keyword evidence="4" id="KW-1133">Transmembrane helix</keyword>
<keyword evidence="1" id="KW-0805">Transcription regulation</keyword>
<dbReference type="InterPro" id="IPR018060">
    <property type="entry name" value="HTH_AraC"/>
</dbReference>
<feature type="transmembrane region" description="Helical" evidence="4">
    <location>
        <begin position="6"/>
        <end position="23"/>
    </location>
</feature>
<dbReference type="RefSeq" id="WP_102754374.1">
    <property type="nucleotide sequence ID" value="NZ_CP025791.1"/>
</dbReference>
<dbReference type="SMART" id="SM00342">
    <property type="entry name" value="HTH_ARAC"/>
    <property type="match status" value="1"/>
</dbReference>
<protein>
    <recommendedName>
        <fullName evidence="5">HTH araC/xylS-type domain-containing protein</fullName>
    </recommendedName>
</protein>
<evidence type="ECO:0000256" key="4">
    <source>
        <dbReference type="SAM" id="Phobius"/>
    </source>
</evidence>
<feature type="transmembrane region" description="Helical" evidence="4">
    <location>
        <begin position="90"/>
        <end position="112"/>
    </location>
</feature>
<dbReference type="InterPro" id="IPR009057">
    <property type="entry name" value="Homeodomain-like_sf"/>
</dbReference>
<dbReference type="KEGG" id="fek:C1H87_02890"/>
<feature type="transmembrane region" description="Helical" evidence="4">
    <location>
        <begin position="199"/>
        <end position="220"/>
    </location>
</feature>
<dbReference type="PROSITE" id="PS01124">
    <property type="entry name" value="HTH_ARAC_FAMILY_2"/>
    <property type="match status" value="1"/>
</dbReference>
<evidence type="ECO:0000256" key="1">
    <source>
        <dbReference type="ARBA" id="ARBA00023015"/>
    </source>
</evidence>
<dbReference type="Pfam" id="PF12833">
    <property type="entry name" value="HTH_18"/>
    <property type="match status" value="1"/>
</dbReference>
<dbReference type="PANTHER" id="PTHR43280:SF29">
    <property type="entry name" value="ARAC-FAMILY TRANSCRIPTIONAL REGULATOR"/>
    <property type="match status" value="1"/>
</dbReference>
<dbReference type="GO" id="GO:0043565">
    <property type="term" value="F:sequence-specific DNA binding"/>
    <property type="evidence" value="ECO:0007669"/>
    <property type="project" value="InterPro"/>
</dbReference>
<keyword evidence="3" id="KW-0804">Transcription</keyword>
<dbReference type="Proteomes" id="UP000235826">
    <property type="component" value="Chromosome"/>
</dbReference>
<feature type="transmembrane region" description="Helical" evidence="4">
    <location>
        <begin position="30"/>
        <end position="47"/>
    </location>
</feature>
<sequence>MVIYIVGIFIAVFLSLLLLIKKNKSRADKILVLWLIFISISQIYNYANISETIYQYPNWLGTSFGIPIIIGAFLYFYVREITGNPLNNILVILLHFVPTITIYLLATEFYLLPDAEKLYVYKNDGVGFEWFLITNNLVIAISGLAYSIWSIVLIKRYRIKIQDDFSNTDKKELQWLWLLSFGFVFIWILSAFFDNHIIYLAVVVFVLCIAVFGINQLNIFNSTQVLEQQASKEDIGNTVKKDAIKAHSKPRTPVGKYEKSGLTEDMASQIYAKLNRLVNENAIYKNEELTLVEFAKELEVHPNHLSQVINEMEGKNFYNYINALRVNAFIELASLPENKKYTMISLAYDCGFSTKSTFNKHFKLQTGKTPTEFFNA</sequence>
<dbReference type="OrthoDB" id="6283866at2"/>
<evidence type="ECO:0000256" key="2">
    <source>
        <dbReference type="ARBA" id="ARBA00023125"/>
    </source>
</evidence>
<feature type="transmembrane region" description="Helical" evidence="4">
    <location>
        <begin position="132"/>
        <end position="154"/>
    </location>
</feature>
<proteinExistence type="predicted"/>
<feature type="transmembrane region" description="Helical" evidence="4">
    <location>
        <begin position="59"/>
        <end position="78"/>
    </location>
</feature>
<reference evidence="6 7" key="1">
    <citation type="submission" date="2018-01" db="EMBL/GenBank/DDBJ databases">
        <title>Complete genome sequence of Flavivirga eckloniae ECD14 isolated from seaweed Ecklonia cava.</title>
        <authorList>
            <person name="Lee J.H."/>
            <person name="Baik K.S."/>
            <person name="Seong C.N."/>
        </authorList>
    </citation>
    <scope>NUCLEOTIDE SEQUENCE [LARGE SCALE GENOMIC DNA]</scope>
    <source>
        <strain evidence="6 7">ECD14</strain>
    </source>
</reference>
<keyword evidence="4" id="KW-0812">Transmembrane</keyword>
<keyword evidence="4" id="KW-0472">Membrane</keyword>
<feature type="domain" description="HTH araC/xylS-type" evidence="5">
    <location>
        <begin position="272"/>
        <end position="376"/>
    </location>
</feature>
<evidence type="ECO:0000259" key="5">
    <source>
        <dbReference type="PROSITE" id="PS01124"/>
    </source>
</evidence>
<evidence type="ECO:0000313" key="6">
    <source>
        <dbReference type="EMBL" id="AUP77715.1"/>
    </source>
</evidence>
<dbReference type="EMBL" id="CP025791">
    <property type="protein sequence ID" value="AUP77715.1"/>
    <property type="molecule type" value="Genomic_DNA"/>
</dbReference>
<dbReference type="Gene3D" id="1.10.10.60">
    <property type="entry name" value="Homeodomain-like"/>
    <property type="match status" value="2"/>
</dbReference>